<proteinExistence type="predicted"/>
<name>A0A0K6GE38_9AGAM</name>
<reference evidence="2 3" key="1">
    <citation type="submission" date="2015-07" db="EMBL/GenBank/DDBJ databases">
        <authorList>
            <person name="Noorani M."/>
        </authorList>
    </citation>
    <scope>NUCLEOTIDE SEQUENCE [LARGE SCALE GENOMIC DNA]</scope>
    <source>
        <strain evidence="2">BBA 69670</strain>
    </source>
</reference>
<evidence type="ECO:0000313" key="3">
    <source>
        <dbReference type="Proteomes" id="UP000044841"/>
    </source>
</evidence>
<protein>
    <submittedName>
        <fullName evidence="2">Uncharacterized protein</fullName>
    </submittedName>
</protein>
<sequence>MNHQRRTGAGDVNQQNQDATLQNSNAQGANSSNTATPAEPSVDAAANHSSGAVGQQISTAPPTGPTDLGRSSLVTSLYGHRWLRSSEADE</sequence>
<feature type="compositionally biased region" description="Polar residues" evidence="1">
    <location>
        <begin position="47"/>
        <end position="61"/>
    </location>
</feature>
<accession>A0A0K6GE38</accession>
<evidence type="ECO:0000313" key="2">
    <source>
        <dbReference type="EMBL" id="CUA76639.1"/>
    </source>
</evidence>
<keyword evidence="3" id="KW-1185">Reference proteome</keyword>
<organism evidence="2 3">
    <name type="scientific">Rhizoctonia solani</name>
    <dbReference type="NCBI Taxonomy" id="456999"/>
    <lineage>
        <taxon>Eukaryota</taxon>
        <taxon>Fungi</taxon>
        <taxon>Dikarya</taxon>
        <taxon>Basidiomycota</taxon>
        <taxon>Agaricomycotina</taxon>
        <taxon>Agaricomycetes</taxon>
        <taxon>Cantharellales</taxon>
        <taxon>Ceratobasidiaceae</taxon>
        <taxon>Rhizoctonia</taxon>
    </lineage>
</organism>
<feature type="region of interest" description="Disordered" evidence="1">
    <location>
        <begin position="1"/>
        <end position="72"/>
    </location>
</feature>
<dbReference type="Proteomes" id="UP000044841">
    <property type="component" value="Unassembled WGS sequence"/>
</dbReference>
<gene>
    <name evidence="2" type="ORF">RSOLAG22IIIB_12419</name>
</gene>
<dbReference type="EMBL" id="CYGV01001727">
    <property type="protein sequence ID" value="CUA76639.1"/>
    <property type="molecule type" value="Genomic_DNA"/>
</dbReference>
<dbReference type="AlphaFoldDB" id="A0A0K6GE38"/>
<feature type="compositionally biased region" description="Polar residues" evidence="1">
    <location>
        <begin position="12"/>
        <end position="21"/>
    </location>
</feature>
<evidence type="ECO:0000256" key="1">
    <source>
        <dbReference type="SAM" id="MobiDB-lite"/>
    </source>
</evidence>
<feature type="compositionally biased region" description="Low complexity" evidence="1">
    <location>
        <begin position="22"/>
        <end position="36"/>
    </location>
</feature>